<feature type="region of interest" description="Disordered" evidence="1">
    <location>
        <begin position="1"/>
        <end position="39"/>
    </location>
</feature>
<proteinExistence type="predicted"/>
<comment type="caution">
    <text evidence="2">The sequence shown here is derived from an EMBL/GenBank/DDBJ whole genome shotgun (WGS) entry which is preliminary data.</text>
</comment>
<dbReference type="EMBL" id="LSRX01000076">
    <property type="protein sequence ID" value="OLQ10507.1"/>
    <property type="molecule type" value="Genomic_DNA"/>
</dbReference>
<evidence type="ECO:0000256" key="1">
    <source>
        <dbReference type="SAM" id="MobiDB-lite"/>
    </source>
</evidence>
<reference evidence="2 3" key="1">
    <citation type="submission" date="2016-02" db="EMBL/GenBank/DDBJ databases">
        <title>Genome analysis of coral dinoflagellate symbionts highlights evolutionary adaptations to a symbiotic lifestyle.</title>
        <authorList>
            <person name="Aranda M."/>
            <person name="Li Y."/>
            <person name="Liew Y.J."/>
            <person name="Baumgarten S."/>
            <person name="Simakov O."/>
            <person name="Wilson M."/>
            <person name="Piel J."/>
            <person name="Ashoor H."/>
            <person name="Bougouffa S."/>
            <person name="Bajic V.B."/>
            <person name="Ryu T."/>
            <person name="Ravasi T."/>
            <person name="Bayer T."/>
            <person name="Micklem G."/>
            <person name="Kim H."/>
            <person name="Bhak J."/>
            <person name="Lajeunesse T.C."/>
            <person name="Voolstra C.R."/>
        </authorList>
    </citation>
    <scope>NUCLEOTIDE SEQUENCE [LARGE SCALE GENOMIC DNA]</scope>
    <source>
        <strain evidence="2 3">CCMP2467</strain>
    </source>
</reference>
<accession>A0A1Q9ESW2</accession>
<dbReference type="Proteomes" id="UP000186817">
    <property type="component" value="Unassembled WGS sequence"/>
</dbReference>
<name>A0A1Q9ESW2_SYMMI</name>
<evidence type="ECO:0000313" key="2">
    <source>
        <dbReference type="EMBL" id="OLQ10507.1"/>
    </source>
</evidence>
<gene>
    <name evidence="2" type="ORF">AK812_SmicGene5780</name>
</gene>
<keyword evidence="3" id="KW-1185">Reference proteome</keyword>
<dbReference type="AlphaFoldDB" id="A0A1Q9ESW2"/>
<protein>
    <submittedName>
        <fullName evidence="2">Uncharacterized protein</fullName>
    </submittedName>
</protein>
<evidence type="ECO:0000313" key="3">
    <source>
        <dbReference type="Proteomes" id="UP000186817"/>
    </source>
</evidence>
<organism evidence="2 3">
    <name type="scientific">Symbiodinium microadriaticum</name>
    <name type="common">Dinoflagellate</name>
    <name type="synonym">Zooxanthella microadriatica</name>
    <dbReference type="NCBI Taxonomy" id="2951"/>
    <lineage>
        <taxon>Eukaryota</taxon>
        <taxon>Sar</taxon>
        <taxon>Alveolata</taxon>
        <taxon>Dinophyceae</taxon>
        <taxon>Suessiales</taxon>
        <taxon>Symbiodiniaceae</taxon>
        <taxon>Symbiodinium</taxon>
    </lineage>
</organism>
<feature type="compositionally biased region" description="Basic and acidic residues" evidence="1">
    <location>
        <begin position="11"/>
        <end position="24"/>
    </location>
</feature>
<sequence length="83" mass="9492">MFASSILINRHGKESDDHDDDNNNHHNQNNQKNKAQRLRDGLDLGVDRLAMSEFETCYLFPRNMLDDATGWIAHLGRRGIVDG</sequence>